<name>A0A3N4P1D5_9GAMM</name>
<reference evidence="3 4" key="1">
    <citation type="submission" date="2018-11" db="EMBL/GenBank/DDBJ databases">
        <title>Whole genome sequencing of Pantoea sp. RIT388.</title>
        <authorList>
            <person name="Gan H.M."/>
            <person name="Hudson A.O."/>
        </authorList>
    </citation>
    <scope>NUCLEOTIDE SEQUENCE [LARGE SCALE GENOMIC DNA]</scope>
    <source>
        <strain evidence="3 4">RIT388</strain>
    </source>
</reference>
<dbReference type="OrthoDB" id="9806180at2"/>
<organism evidence="3 4">
    <name type="scientific">Candidatus Pantoea deserta</name>
    <dbReference type="NCBI Taxonomy" id="1869313"/>
    <lineage>
        <taxon>Bacteria</taxon>
        <taxon>Pseudomonadati</taxon>
        <taxon>Pseudomonadota</taxon>
        <taxon>Gammaproteobacteria</taxon>
        <taxon>Enterobacterales</taxon>
        <taxon>Erwiniaceae</taxon>
        <taxon>Pantoea</taxon>
    </lineage>
</organism>
<feature type="domain" description="Alpha/beta hydrolase fold-3" evidence="2">
    <location>
        <begin position="85"/>
        <end position="290"/>
    </location>
</feature>
<evidence type="ECO:0000313" key="4">
    <source>
        <dbReference type="Proteomes" id="UP000281332"/>
    </source>
</evidence>
<dbReference type="GO" id="GO:0016787">
    <property type="term" value="F:hydrolase activity"/>
    <property type="evidence" value="ECO:0007669"/>
    <property type="project" value="UniProtKB-KW"/>
</dbReference>
<dbReference type="InterPro" id="IPR013094">
    <property type="entry name" value="AB_hydrolase_3"/>
</dbReference>
<dbReference type="PANTHER" id="PTHR48081:SF8">
    <property type="entry name" value="ALPHA_BETA HYDROLASE FOLD-3 DOMAIN-CONTAINING PROTEIN-RELATED"/>
    <property type="match status" value="1"/>
</dbReference>
<evidence type="ECO:0000313" key="3">
    <source>
        <dbReference type="EMBL" id="RPD93193.1"/>
    </source>
</evidence>
<dbReference type="Gene3D" id="3.40.50.1820">
    <property type="entry name" value="alpha/beta hydrolase"/>
    <property type="match status" value="1"/>
</dbReference>
<proteinExistence type="predicted"/>
<evidence type="ECO:0000259" key="2">
    <source>
        <dbReference type="Pfam" id="PF07859"/>
    </source>
</evidence>
<accession>A0A3N4P1D5</accession>
<dbReference type="InterPro" id="IPR050300">
    <property type="entry name" value="GDXG_lipolytic_enzyme"/>
</dbReference>
<dbReference type="EMBL" id="RMVG01000032">
    <property type="protein sequence ID" value="RPD93193.1"/>
    <property type="molecule type" value="Genomic_DNA"/>
</dbReference>
<dbReference type="Proteomes" id="UP000281332">
    <property type="component" value="Unassembled WGS sequence"/>
</dbReference>
<sequence>MSYVIDKQLHEQLNSLQPQLAAFPEFTPGDPSGWRRRANELYKLVNLQFPFQEGLRTVELHIPFQTQMLQARRYSPDDAFSRGVVLYVHGGGGVAGSVELYDRLVRAYAYQSNVDFISLEYGLAPETPGLTQTEQVISAISWLQANSEELGIDPERIVLMGDSGGGGIAASAALLARDREIKLAGLVMVYPMLDHRTASEVPELTPYLSVTAEEAKTAWAARLGDEIPESRLYAISPASAVNYAGLAPVYMDVGELDLFRRENLEWIHKALRAAVQVEFHLFSGVNHGFELLAPTSDAARQAFDLRSRAIKRMIA</sequence>
<gene>
    <name evidence="3" type="ORF">BBB56_22640</name>
</gene>
<evidence type="ECO:0000256" key="1">
    <source>
        <dbReference type="ARBA" id="ARBA00022801"/>
    </source>
</evidence>
<dbReference type="PANTHER" id="PTHR48081">
    <property type="entry name" value="AB HYDROLASE SUPERFAMILY PROTEIN C4A8.06C"/>
    <property type="match status" value="1"/>
</dbReference>
<keyword evidence="4" id="KW-1185">Reference proteome</keyword>
<dbReference type="InterPro" id="IPR029058">
    <property type="entry name" value="AB_hydrolase_fold"/>
</dbReference>
<keyword evidence="1 3" id="KW-0378">Hydrolase</keyword>
<protein>
    <submittedName>
        <fullName evidence="3">Alpha/beta hydrolase</fullName>
    </submittedName>
</protein>
<dbReference type="Pfam" id="PF07859">
    <property type="entry name" value="Abhydrolase_3"/>
    <property type="match status" value="1"/>
</dbReference>
<comment type="caution">
    <text evidence="3">The sequence shown here is derived from an EMBL/GenBank/DDBJ whole genome shotgun (WGS) entry which is preliminary data.</text>
</comment>
<dbReference type="SUPFAM" id="SSF53474">
    <property type="entry name" value="alpha/beta-Hydrolases"/>
    <property type="match status" value="1"/>
</dbReference>
<dbReference type="RefSeq" id="WP_123803130.1">
    <property type="nucleotide sequence ID" value="NZ_RMVG01000032.1"/>
</dbReference>
<dbReference type="AlphaFoldDB" id="A0A3N4P1D5"/>